<dbReference type="EMBL" id="SUMG01000012">
    <property type="protein sequence ID" value="NBG88848.1"/>
    <property type="molecule type" value="Genomic_DNA"/>
</dbReference>
<dbReference type="InterPro" id="IPR039425">
    <property type="entry name" value="RNA_pol_sigma-70-like"/>
</dbReference>
<dbReference type="GO" id="GO:0016987">
    <property type="term" value="F:sigma factor activity"/>
    <property type="evidence" value="ECO:0007669"/>
    <property type="project" value="UniProtKB-KW"/>
</dbReference>
<dbReference type="InterPro" id="IPR007627">
    <property type="entry name" value="RNA_pol_sigma70_r2"/>
</dbReference>
<evidence type="ECO:0000313" key="9">
    <source>
        <dbReference type="Proteomes" id="UP000449710"/>
    </source>
</evidence>
<dbReference type="Pfam" id="PF08281">
    <property type="entry name" value="Sigma70_r4_2"/>
    <property type="match status" value="1"/>
</dbReference>
<dbReference type="GO" id="GO:0006352">
    <property type="term" value="P:DNA-templated transcription initiation"/>
    <property type="evidence" value="ECO:0007669"/>
    <property type="project" value="InterPro"/>
</dbReference>
<evidence type="ECO:0000259" key="7">
    <source>
        <dbReference type="Pfam" id="PF08281"/>
    </source>
</evidence>
<evidence type="ECO:0000256" key="5">
    <source>
        <dbReference type="ARBA" id="ARBA00023163"/>
    </source>
</evidence>
<dbReference type="InterPro" id="IPR013324">
    <property type="entry name" value="RNA_pol_sigma_r3/r4-like"/>
</dbReference>
<comment type="caution">
    <text evidence="8">The sequence shown here is derived from an EMBL/GenBank/DDBJ whole genome shotgun (WGS) entry which is preliminary data.</text>
</comment>
<keyword evidence="9" id="KW-1185">Reference proteome</keyword>
<evidence type="ECO:0000313" key="8">
    <source>
        <dbReference type="EMBL" id="NBG88848.1"/>
    </source>
</evidence>
<sequence length="168" mass="20194">MNSDAMNNLYQEHHNELYLYALSLCQREDMAKDLVNESFYKAFITSNLPTGTFKYWLFRVLKNLFLDAKRKNREVFKEDMDLKPVTVNEGGSPPGSLFLKERNRRLYEHLLRLEPERYREILYLYYYGELSVKEISKTIQESETHTKTLLYRARKKLGKNLKEDPYEF</sequence>
<feature type="domain" description="RNA polymerase sigma-70 region 2" evidence="6">
    <location>
        <begin position="9"/>
        <end position="73"/>
    </location>
</feature>
<reference evidence="8 9" key="1">
    <citation type="submission" date="2019-04" db="EMBL/GenBank/DDBJ databases">
        <title>Isachenkonia alkalipeptolytica gen. nov. sp. nov. a new anaerobic, alkiliphilic organothrophic bacterium capable to reduce synthesized ferrihydrite isolated from a soda lake.</title>
        <authorList>
            <person name="Toshchakov S.V."/>
            <person name="Zavarzina D.G."/>
            <person name="Zhilina T.N."/>
            <person name="Kostrikina N.A."/>
            <person name="Kublanov I.V."/>
        </authorList>
    </citation>
    <scope>NUCLEOTIDE SEQUENCE [LARGE SCALE GENOMIC DNA]</scope>
    <source>
        <strain evidence="8 9">Z-1701</strain>
    </source>
</reference>
<dbReference type="Gene3D" id="1.10.1740.10">
    <property type="match status" value="1"/>
</dbReference>
<dbReference type="CDD" id="cd06171">
    <property type="entry name" value="Sigma70_r4"/>
    <property type="match status" value="1"/>
</dbReference>
<organism evidence="8 9">
    <name type="scientific">Isachenkonia alkalipeptolytica</name>
    <dbReference type="NCBI Taxonomy" id="2565777"/>
    <lineage>
        <taxon>Bacteria</taxon>
        <taxon>Bacillati</taxon>
        <taxon>Bacillota</taxon>
        <taxon>Clostridia</taxon>
        <taxon>Eubacteriales</taxon>
        <taxon>Clostridiaceae</taxon>
        <taxon>Isachenkonia</taxon>
    </lineage>
</organism>
<keyword evidence="3" id="KW-0731">Sigma factor</keyword>
<dbReference type="NCBIfam" id="TIGR02937">
    <property type="entry name" value="sigma70-ECF"/>
    <property type="match status" value="1"/>
</dbReference>
<dbReference type="GO" id="GO:0003677">
    <property type="term" value="F:DNA binding"/>
    <property type="evidence" value="ECO:0007669"/>
    <property type="project" value="UniProtKB-KW"/>
</dbReference>
<evidence type="ECO:0000256" key="4">
    <source>
        <dbReference type="ARBA" id="ARBA00023125"/>
    </source>
</evidence>
<dbReference type="InterPro" id="IPR013249">
    <property type="entry name" value="RNA_pol_sigma70_r4_t2"/>
</dbReference>
<dbReference type="AlphaFoldDB" id="A0AA43XL58"/>
<name>A0AA43XL58_9CLOT</name>
<dbReference type="PANTHER" id="PTHR43133">
    <property type="entry name" value="RNA POLYMERASE ECF-TYPE SIGMA FACTO"/>
    <property type="match status" value="1"/>
</dbReference>
<proteinExistence type="inferred from homology"/>
<dbReference type="PANTHER" id="PTHR43133:SF52">
    <property type="entry name" value="ECF RNA POLYMERASE SIGMA FACTOR SIGL"/>
    <property type="match status" value="1"/>
</dbReference>
<dbReference type="Pfam" id="PF04542">
    <property type="entry name" value="Sigma70_r2"/>
    <property type="match status" value="1"/>
</dbReference>
<dbReference type="InterPro" id="IPR013325">
    <property type="entry name" value="RNA_pol_sigma_r2"/>
</dbReference>
<evidence type="ECO:0000256" key="3">
    <source>
        <dbReference type="ARBA" id="ARBA00023082"/>
    </source>
</evidence>
<dbReference type="Gene3D" id="1.10.10.10">
    <property type="entry name" value="Winged helix-like DNA-binding domain superfamily/Winged helix DNA-binding domain"/>
    <property type="match status" value="1"/>
</dbReference>
<dbReference type="SUPFAM" id="SSF88659">
    <property type="entry name" value="Sigma3 and sigma4 domains of RNA polymerase sigma factors"/>
    <property type="match status" value="1"/>
</dbReference>
<gene>
    <name evidence="8" type="ORF">ISALK_10080</name>
</gene>
<evidence type="ECO:0000256" key="1">
    <source>
        <dbReference type="ARBA" id="ARBA00010641"/>
    </source>
</evidence>
<protein>
    <submittedName>
        <fullName evidence="8">RNA polymerase sigma factor</fullName>
    </submittedName>
</protein>
<comment type="similarity">
    <text evidence="1">Belongs to the sigma-70 factor family. ECF subfamily.</text>
</comment>
<keyword evidence="4" id="KW-0238">DNA-binding</keyword>
<dbReference type="SUPFAM" id="SSF88946">
    <property type="entry name" value="Sigma2 domain of RNA polymerase sigma factors"/>
    <property type="match status" value="1"/>
</dbReference>
<keyword evidence="5" id="KW-0804">Transcription</keyword>
<dbReference type="Proteomes" id="UP000449710">
    <property type="component" value="Unassembled WGS sequence"/>
</dbReference>
<dbReference type="InterPro" id="IPR036388">
    <property type="entry name" value="WH-like_DNA-bd_sf"/>
</dbReference>
<feature type="domain" description="RNA polymerase sigma factor 70 region 4 type 2" evidence="7">
    <location>
        <begin position="115"/>
        <end position="157"/>
    </location>
</feature>
<evidence type="ECO:0000256" key="2">
    <source>
        <dbReference type="ARBA" id="ARBA00023015"/>
    </source>
</evidence>
<accession>A0AA43XL58</accession>
<keyword evidence="2" id="KW-0805">Transcription regulation</keyword>
<dbReference type="InterPro" id="IPR014284">
    <property type="entry name" value="RNA_pol_sigma-70_dom"/>
</dbReference>
<dbReference type="RefSeq" id="WP_160721894.1">
    <property type="nucleotide sequence ID" value="NZ_SUMG01000012.1"/>
</dbReference>
<evidence type="ECO:0000259" key="6">
    <source>
        <dbReference type="Pfam" id="PF04542"/>
    </source>
</evidence>